<protein>
    <recommendedName>
        <fullName evidence="1">Endonuclease GajA/Old nuclease/RecF-like AAA domain-containing protein</fullName>
    </recommendedName>
</protein>
<gene>
    <name evidence="2" type="ORF">SGCZBJ_14725</name>
</gene>
<dbReference type="EMBL" id="PJRS01000028">
    <property type="protein sequence ID" value="PLR23842.1"/>
    <property type="molecule type" value="Genomic_DNA"/>
</dbReference>
<dbReference type="InterPro" id="IPR041685">
    <property type="entry name" value="AAA_GajA/Old/RecF-like"/>
</dbReference>
<dbReference type="InterPro" id="IPR027417">
    <property type="entry name" value="P-loop_NTPase"/>
</dbReference>
<feature type="domain" description="Endonuclease GajA/Old nuclease/RecF-like AAA" evidence="1">
    <location>
        <begin position="4"/>
        <end position="87"/>
    </location>
</feature>
<reference evidence="2 3" key="1">
    <citation type="submission" date="2017-12" db="EMBL/GenBank/DDBJ databases">
        <title>The genome sequence of Caulobacter sp. 410.</title>
        <authorList>
            <person name="Gao J."/>
            <person name="Mao X."/>
            <person name="Sun J."/>
        </authorList>
    </citation>
    <scope>NUCLEOTIDE SEQUENCE [LARGE SCALE GENOMIC DNA]</scope>
    <source>
        <strain evidence="2 3">410</strain>
    </source>
</reference>
<dbReference type="InterPro" id="IPR051396">
    <property type="entry name" value="Bact_Antivir_Def_Nuclease"/>
</dbReference>
<dbReference type="OrthoDB" id="9816534at2"/>
<dbReference type="RefSeq" id="WP_101718750.1">
    <property type="nucleotide sequence ID" value="NZ_PJRS01000028.1"/>
</dbReference>
<evidence type="ECO:0000313" key="3">
    <source>
        <dbReference type="Proteomes" id="UP000234479"/>
    </source>
</evidence>
<comment type="caution">
    <text evidence="2">The sequence shown here is derived from an EMBL/GenBank/DDBJ whole genome shotgun (WGS) entry which is preliminary data.</text>
</comment>
<proteinExistence type="predicted"/>
<dbReference type="Pfam" id="PF13175">
    <property type="entry name" value="AAA_15"/>
    <property type="match status" value="1"/>
</dbReference>
<dbReference type="InterPro" id="IPR034154">
    <property type="entry name" value="TOPRIM_DnaG/twinkle"/>
</dbReference>
<evidence type="ECO:0000259" key="1">
    <source>
        <dbReference type="Pfam" id="PF13175"/>
    </source>
</evidence>
<dbReference type="PANTHER" id="PTHR43581:SF2">
    <property type="entry name" value="EXCINUCLEASE ATPASE SUBUNIT"/>
    <property type="match status" value="1"/>
</dbReference>
<dbReference type="PANTHER" id="PTHR43581">
    <property type="entry name" value="ATP/GTP PHOSPHATASE"/>
    <property type="match status" value="1"/>
</dbReference>
<keyword evidence="3" id="KW-1185">Reference proteome</keyword>
<accession>A0A2N5DCR9</accession>
<dbReference type="CDD" id="cd01029">
    <property type="entry name" value="TOPRIM_primases"/>
    <property type="match status" value="1"/>
</dbReference>
<sequence length="602" mass="66741">MQLIRRIEINYLRSLYSAVLDNPGDMNVVFGRNDSGKSNLLRALNLFFNQEIEPGQDLEFELDFSDIRRDAAKSAKGRQFIAIRIDFNVPPNYRPSLGDAISIKRQWNIYGERTDTLPRGLSKGSKIQLTRFLNQIDFSYIPAIKDLQVFGDLIERMYGAAAQSTGFEAVTDTFVEAIREQTSGLSAGLSKLFGSTTRLAAPTDMGLLFRSLDFAHGDDGHSLLRQKGDGVKARHLPELLRYINEHESGKKFFIWGFEEPENSLDLGAADAEAERFAEIAARSDTQVFITSHSPAFYLASSERTKADIRRVFVSKQKPGHGARDLVVPKNAISVIDTLDDAESRMKEASLLQLPYLIRQWSDLKKDRDALEEQAGHLKRKLELLRVPTLFVEGRFDKELFEAAFARAGIPKTAINVRVLEGTPSTTPELLPRLLSAGALHQEAKVLFLFDNDGAGRRAHRNICGKAPPAKICQVANELGVWLLPQSSDSVAFCGVHSIRPDQLFFTSEFLYPAKLAAELCVEIIGSEGVAASRSAIHDSYHGSLSQAAAAPLRVAEPGTIDWFFSRGVPNNFKERFAAAAAKTLPQDQVDHIASTAWAFLNS</sequence>
<evidence type="ECO:0000313" key="2">
    <source>
        <dbReference type="EMBL" id="PLR23842.1"/>
    </source>
</evidence>
<dbReference type="Proteomes" id="UP000234479">
    <property type="component" value="Unassembled WGS sequence"/>
</dbReference>
<dbReference type="SUPFAM" id="SSF52540">
    <property type="entry name" value="P-loop containing nucleoside triphosphate hydrolases"/>
    <property type="match status" value="1"/>
</dbReference>
<name>A0A2N5DCR9_9CAUL</name>
<dbReference type="Gene3D" id="3.40.50.300">
    <property type="entry name" value="P-loop containing nucleotide triphosphate hydrolases"/>
    <property type="match status" value="1"/>
</dbReference>
<organism evidence="2 3">
    <name type="scientific">Caulobacter zeae</name>
    <dbReference type="NCBI Taxonomy" id="2055137"/>
    <lineage>
        <taxon>Bacteria</taxon>
        <taxon>Pseudomonadati</taxon>
        <taxon>Pseudomonadota</taxon>
        <taxon>Alphaproteobacteria</taxon>
        <taxon>Caulobacterales</taxon>
        <taxon>Caulobacteraceae</taxon>
        <taxon>Caulobacter</taxon>
    </lineage>
</organism>
<dbReference type="AlphaFoldDB" id="A0A2N5DCR9"/>